<dbReference type="NCBIfam" id="TIGR00231">
    <property type="entry name" value="small_GTP"/>
    <property type="match status" value="1"/>
</dbReference>
<dbReference type="PROSITE" id="PS51420">
    <property type="entry name" value="RHO"/>
    <property type="match status" value="1"/>
</dbReference>
<dbReference type="PROSITE" id="PS51421">
    <property type="entry name" value="RAS"/>
    <property type="match status" value="1"/>
</dbReference>
<dbReference type="InterPro" id="IPR003578">
    <property type="entry name" value="Small_GTPase_Rho"/>
</dbReference>
<dbReference type="CDD" id="cd00157">
    <property type="entry name" value="Rho"/>
    <property type="match status" value="1"/>
</dbReference>
<proteinExistence type="predicted"/>
<evidence type="ECO:0000256" key="2">
    <source>
        <dbReference type="ARBA" id="ARBA00023134"/>
    </source>
</evidence>
<dbReference type="Pfam" id="PF00071">
    <property type="entry name" value="Ras"/>
    <property type="match status" value="1"/>
</dbReference>
<dbReference type="SMART" id="SM00173">
    <property type="entry name" value="RAS"/>
    <property type="match status" value="1"/>
</dbReference>
<reference evidence="3 4" key="1">
    <citation type="submission" date="2024-04" db="EMBL/GenBank/DDBJ databases">
        <title>Tritrichomonas musculus Genome.</title>
        <authorList>
            <person name="Alves-Ferreira E."/>
            <person name="Grigg M."/>
            <person name="Lorenzi H."/>
            <person name="Galac M."/>
        </authorList>
    </citation>
    <scope>NUCLEOTIDE SEQUENCE [LARGE SCALE GENOMIC DNA]</scope>
    <source>
        <strain evidence="3 4">EAF2021</strain>
    </source>
</reference>
<dbReference type="InterPro" id="IPR001806">
    <property type="entry name" value="Small_GTPase"/>
</dbReference>
<accession>A0ABR2KAU4</accession>
<evidence type="ECO:0000256" key="1">
    <source>
        <dbReference type="ARBA" id="ARBA00022741"/>
    </source>
</evidence>
<organism evidence="3 4">
    <name type="scientific">Tritrichomonas musculus</name>
    <dbReference type="NCBI Taxonomy" id="1915356"/>
    <lineage>
        <taxon>Eukaryota</taxon>
        <taxon>Metamonada</taxon>
        <taxon>Parabasalia</taxon>
        <taxon>Tritrichomonadida</taxon>
        <taxon>Tritrichomonadidae</taxon>
        <taxon>Tritrichomonas</taxon>
    </lineage>
</organism>
<dbReference type="InterPro" id="IPR005225">
    <property type="entry name" value="Small_GTP-bd"/>
</dbReference>
<dbReference type="EMBL" id="JAPFFF010000006">
    <property type="protein sequence ID" value="KAK8888236.1"/>
    <property type="molecule type" value="Genomic_DNA"/>
</dbReference>
<dbReference type="Gene3D" id="3.40.50.300">
    <property type="entry name" value="P-loop containing nucleotide triphosphate hydrolases"/>
    <property type="match status" value="1"/>
</dbReference>
<dbReference type="SUPFAM" id="SSF52540">
    <property type="entry name" value="P-loop containing nucleoside triphosphate hydrolases"/>
    <property type="match status" value="1"/>
</dbReference>
<dbReference type="InterPro" id="IPR027417">
    <property type="entry name" value="P-loop_NTPase"/>
</dbReference>
<dbReference type="PANTHER" id="PTHR24072">
    <property type="entry name" value="RHO FAMILY GTPASE"/>
    <property type="match status" value="1"/>
</dbReference>
<dbReference type="Proteomes" id="UP001470230">
    <property type="component" value="Unassembled WGS sequence"/>
</dbReference>
<dbReference type="PRINTS" id="PR00449">
    <property type="entry name" value="RASTRNSFRMNG"/>
</dbReference>
<keyword evidence="1" id="KW-0547">Nucleotide-binding</keyword>
<comment type="caution">
    <text evidence="3">The sequence shown here is derived from an EMBL/GenBank/DDBJ whole genome shotgun (WGS) entry which is preliminary data.</text>
</comment>
<keyword evidence="4" id="KW-1185">Reference proteome</keyword>
<dbReference type="PROSITE" id="PS51419">
    <property type="entry name" value="RAB"/>
    <property type="match status" value="1"/>
</dbReference>
<name>A0ABR2KAU4_9EUKA</name>
<protein>
    <submittedName>
        <fullName evidence="3">Uncharacterized protein</fullName>
    </submittedName>
</protein>
<dbReference type="SMART" id="SM00175">
    <property type="entry name" value="RAB"/>
    <property type="match status" value="1"/>
</dbReference>
<gene>
    <name evidence="3" type="ORF">M9Y10_039300</name>
</gene>
<sequence>MQHIKCVVVGDGAVGKTCLLISYTANAFPIEYKPTVFDNYSTNIMVNDTAVNLQLWDSAGQEDYKRIRHLTYPETDVIILCFSLVSPSSLQNIESFWMPEIKEHCPNVPYILVGLKSDLRDDFEQNADELKSQGFSPIHSIDGEQFMKKIEACDYVECSAFKQVHLKEVFDSAAKIALHPRVNDDLIETKKIQNSCCLLI</sequence>
<evidence type="ECO:0000313" key="3">
    <source>
        <dbReference type="EMBL" id="KAK8888236.1"/>
    </source>
</evidence>
<dbReference type="SMART" id="SM00174">
    <property type="entry name" value="RHO"/>
    <property type="match status" value="1"/>
</dbReference>
<evidence type="ECO:0000313" key="4">
    <source>
        <dbReference type="Proteomes" id="UP001470230"/>
    </source>
</evidence>
<keyword evidence="2" id="KW-0342">GTP-binding</keyword>